<evidence type="ECO:0000259" key="3">
    <source>
        <dbReference type="Pfam" id="PF00542"/>
    </source>
</evidence>
<dbReference type="Proteomes" id="UP000192257">
    <property type="component" value="Unassembled WGS sequence"/>
</dbReference>
<organism evidence="4 5">
    <name type="scientific">Trypanosoma theileri</name>
    <dbReference type="NCBI Taxonomy" id="67003"/>
    <lineage>
        <taxon>Eukaryota</taxon>
        <taxon>Discoba</taxon>
        <taxon>Euglenozoa</taxon>
        <taxon>Kinetoplastea</taxon>
        <taxon>Metakinetoplastina</taxon>
        <taxon>Trypanosomatida</taxon>
        <taxon>Trypanosomatidae</taxon>
        <taxon>Trypanosoma</taxon>
    </lineage>
</organism>
<dbReference type="CDD" id="cd00387">
    <property type="entry name" value="Ribosomal_L7_L12"/>
    <property type="match status" value="1"/>
</dbReference>
<dbReference type="RefSeq" id="XP_028878560.1">
    <property type="nucleotide sequence ID" value="XM_029030159.1"/>
</dbReference>
<dbReference type="InterPro" id="IPR014719">
    <property type="entry name" value="Ribosomal_bL12_C/ClpS-like"/>
</dbReference>
<dbReference type="PANTHER" id="PTHR45987">
    <property type="entry name" value="39S RIBOSOMAL PROTEIN L12"/>
    <property type="match status" value="1"/>
</dbReference>
<dbReference type="VEuPathDB" id="TriTrypDB:TM35_000441500"/>
<dbReference type="GO" id="GO:0003729">
    <property type="term" value="F:mRNA binding"/>
    <property type="evidence" value="ECO:0007669"/>
    <property type="project" value="TreeGrafter"/>
</dbReference>
<dbReference type="GO" id="GO:0006412">
    <property type="term" value="P:translation"/>
    <property type="evidence" value="ECO:0007669"/>
    <property type="project" value="InterPro"/>
</dbReference>
<keyword evidence="1 4" id="KW-0689">Ribosomal protein</keyword>
<proteinExistence type="predicted"/>
<dbReference type="InterPro" id="IPR000206">
    <property type="entry name" value="Ribosomal_bL12"/>
</dbReference>
<dbReference type="SUPFAM" id="SSF54736">
    <property type="entry name" value="ClpS-like"/>
    <property type="match status" value="1"/>
</dbReference>
<evidence type="ECO:0000313" key="4">
    <source>
        <dbReference type="EMBL" id="ORC84494.1"/>
    </source>
</evidence>
<comment type="caution">
    <text evidence="4">The sequence shown here is derived from an EMBL/GenBank/DDBJ whole genome shotgun (WGS) entry which is preliminary data.</text>
</comment>
<dbReference type="OrthoDB" id="250175at2759"/>
<dbReference type="PANTHER" id="PTHR45987:SF4">
    <property type="entry name" value="LARGE RIBOSOMAL SUBUNIT PROTEIN BL12M"/>
    <property type="match status" value="1"/>
</dbReference>
<dbReference type="EMBL" id="NBCO01000044">
    <property type="protein sequence ID" value="ORC84494.1"/>
    <property type="molecule type" value="Genomic_DNA"/>
</dbReference>
<feature type="domain" description="Large ribosomal subunit protein bL12 C-terminal" evidence="3">
    <location>
        <begin position="130"/>
        <end position="196"/>
    </location>
</feature>
<gene>
    <name evidence="4" type="ORF">TM35_000441500</name>
</gene>
<dbReference type="GeneID" id="39989939"/>
<evidence type="ECO:0000256" key="2">
    <source>
        <dbReference type="ARBA" id="ARBA00023274"/>
    </source>
</evidence>
<protein>
    <submittedName>
        <fullName evidence="4">Putative ribosomal protein L7/L12</fullName>
    </submittedName>
</protein>
<evidence type="ECO:0000313" key="5">
    <source>
        <dbReference type="Proteomes" id="UP000192257"/>
    </source>
</evidence>
<accession>A0A1X0NIA7</accession>
<keyword evidence="2" id="KW-0687">Ribonucleoprotein</keyword>
<dbReference type="InterPro" id="IPR013823">
    <property type="entry name" value="Ribosomal_bL12_C"/>
</dbReference>
<keyword evidence="5" id="KW-1185">Reference proteome</keyword>
<reference evidence="4 5" key="1">
    <citation type="submission" date="2017-03" db="EMBL/GenBank/DDBJ databases">
        <title>An alternative strategy for trypanosome survival in the mammalian bloodstream revealed through genome and transcriptome analysis of the ubiquitous bovine parasite Trypanosoma (Megatrypanum) theileri.</title>
        <authorList>
            <person name="Kelly S."/>
            <person name="Ivens A."/>
            <person name="Mott A."/>
            <person name="O'Neill E."/>
            <person name="Emms D."/>
            <person name="Macleod O."/>
            <person name="Voorheis P."/>
            <person name="Matthews J."/>
            <person name="Matthews K."/>
            <person name="Carrington M."/>
        </authorList>
    </citation>
    <scope>NUCLEOTIDE SEQUENCE [LARGE SCALE GENOMIC DNA]</scope>
    <source>
        <strain evidence="4">Edinburgh</strain>
    </source>
</reference>
<dbReference type="GO" id="GO:0005840">
    <property type="term" value="C:ribosome"/>
    <property type="evidence" value="ECO:0007669"/>
    <property type="project" value="UniProtKB-KW"/>
</dbReference>
<dbReference type="GO" id="GO:1990904">
    <property type="term" value="C:ribonucleoprotein complex"/>
    <property type="evidence" value="ECO:0007669"/>
    <property type="project" value="UniProtKB-KW"/>
</dbReference>
<dbReference type="Gene3D" id="3.30.1390.10">
    <property type="match status" value="1"/>
</dbReference>
<dbReference type="AlphaFoldDB" id="A0A1X0NIA7"/>
<evidence type="ECO:0000256" key="1">
    <source>
        <dbReference type="ARBA" id="ARBA00022980"/>
    </source>
</evidence>
<dbReference type="GO" id="GO:0003735">
    <property type="term" value="F:structural constituent of ribosome"/>
    <property type="evidence" value="ECO:0007669"/>
    <property type="project" value="InterPro"/>
</dbReference>
<name>A0A1X0NIA7_9TRYP</name>
<sequence>MRKLQRVGITIPLGRCFAVGAAGTMLPRGMQAFPVRDSGETIEAIAEAYVNMDLTTMQKFHELVVKSTPRPPGTSAPVYEEMLLQGMGGGGSTTTVAAAAAIPAASSSSDAAAAAGSEAPTKKVVEKSAFDVHVKKYPAANKIKLIKELRAVSGVPLQEAKTAVEKCPGVVAKAMARADAEKLKGLLEGHGAEVELL</sequence>
<dbReference type="Pfam" id="PF00542">
    <property type="entry name" value="Ribosomal_L12"/>
    <property type="match status" value="1"/>
</dbReference>
<dbReference type="STRING" id="67003.A0A1X0NIA7"/>